<reference evidence="4" key="1">
    <citation type="journal article" date="2019" name="Int. J. Syst. Evol. Microbiol.">
        <title>The Global Catalogue of Microorganisms (GCM) 10K type strain sequencing project: providing services to taxonomists for standard genome sequencing and annotation.</title>
        <authorList>
            <consortium name="The Broad Institute Genomics Platform"/>
            <consortium name="The Broad Institute Genome Sequencing Center for Infectious Disease"/>
            <person name="Wu L."/>
            <person name="Ma J."/>
        </authorList>
    </citation>
    <scope>NUCLEOTIDE SEQUENCE [LARGE SCALE GENOMIC DNA]</scope>
    <source>
        <strain evidence="4">CGMCC 4.7283</strain>
    </source>
</reference>
<dbReference type="InterPro" id="IPR050697">
    <property type="entry name" value="Adenylyl/Guanylyl_Cyclase_3/4"/>
</dbReference>
<dbReference type="PANTHER" id="PTHR43081:SF1">
    <property type="entry name" value="ADENYLATE CYCLASE, TERMINAL-DIFFERENTIATION SPECIFIC"/>
    <property type="match status" value="1"/>
</dbReference>
<dbReference type="Proteomes" id="UP001595973">
    <property type="component" value="Unassembled WGS sequence"/>
</dbReference>
<feature type="transmembrane region" description="Helical" evidence="1">
    <location>
        <begin position="154"/>
        <end position="173"/>
    </location>
</feature>
<keyword evidence="1" id="KW-1133">Transmembrane helix</keyword>
<organism evidence="3 4">
    <name type="scientific">Seohaeicola nanhaiensis</name>
    <dbReference type="NCBI Taxonomy" id="1387282"/>
    <lineage>
        <taxon>Bacteria</taxon>
        <taxon>Pseudomonadati</taxon>
        <taxon>Pseudomonadota</taxon>
        <taxon>Alphaproteobacteria</taxon>
        <taxon>Rhodobacterales</taxon>
        <taxon>Roseobacteraceae</taxon>
        <taxon>Seohaeicola</taxon>
    </lineage>
</organism>
<keyword evidence="4" id="KW-1185">Reference proteome</keyword>
<dbReference type="EMBL" id="JBHSGI010000033">
    <property type="protein sequence ID" value="MFC4671470.1"/>
    <property type="molecule type" value="Genomic_DNA"/>
</dbReference>
<gene>
    <name evidence="3" type="ORF">ACFO5X_23150</name>
</gene>
<feature type="transmembrane region" description="Helical" evidence="1">
    <location>
        <begin position="42"/>
        <end position="61"/>
    </location>
</feature>
<dbReference type="PROSITE" id="PS50125">
    <property type="entry name" value="GUANYLATE_CYCLASE_2"/>
    <property type="match status" value="1"/>
</dbReference>
<dbReference type="Gene3D" id="3.30.70.1230">
    <property type="entry name" value="Nucleotide cyclase"/>
    <property type="match status" value="1"/>
</dbReference>
<dbReference type="PANTHER" id="PTHR43081">
    <property type="entry name" value="ADENYLATE CYCLASE, TERMINAL-DIFFERENTIATION SPECIFIC-RELATED"/>
    <property type="match status" value="1"/>
</dbReference>
<dbReference type="Pfam" id="PF00211">
    <property type="entry name" value="Guanylate_cyc"/>
    <property type="match status" value="1"/>
</dbReference>
<protein>
    <submittedName>
        <fullName evidence="3">Adenylate/guanylate cyclase domain-containing protein</fullName>
    </submittedName>
</protein>
<keyword evidence="1" id="KW-0812">Transmembrane</keyword>
<proteinExistence type="predicted"/>
<feature type="transmembrane region" description="Helical" evidence="1">
    <location>
        <begin position="97"/>
        <end position="114"/>
    </location>
</feature>
<feature type="transmembrane region" description="Helical" evidence="1">
    <location>
        <begin position="207"/>
        <end position="226"/>
    </location>
</feature>
<comment type="caution">
    <text evidence="3">The sequence shown here is derived from an EMBL/GenBank/DDBJ whole genome shotgun (WGS) entry which is preliminary data.</text>
</comment>
<feature type="transmembrane region" description="Helical" evidence="1">
    <location>
        <begin position="67"/>
        <end position="85"/>
    </location>
</feature>
<feature type="transmembrane region" description="Helical" evidence="1">
    <location>
        <begin position="126"/>
        <end position="147"/>
    </location>
</feature>
<evidence type="ECO:0000313" key="3">
    <source>
        <dbReference type="EMBL" id="MFC4671470.1"/>
    </source>
</evidence>
<dbReference type="SMART" id="SM00044">
    <property type="entry name" value="CYCc"/>
    <property type="match status" value="1"/>
</dbReference>
<dbReference type="InterPro" id="IPR029787">
    <property type="entry name" value="Nucleotide_cyclase"/>
</dbReference>
<name>A0ABV9KMT7_9RHOB</name>
<accession>A0ABV9KMT7</accession>
<keyword evidence="1" id="KW-0472">Membrane</keyword>
<evidence type="ECO:0000256" key="1">
    <source>
        <dbReference type="SAM" id="Phobius"/>
    </source>
</evidence>
<sequence length="466" mass="52037">MARFFNPFSVLAGLDEPIRDTSTLNRHTEAVLERHKREGLHLAVHARWVAIAVVAVMLPILNPRWDMLYYEVLLVAMAGVGWLQRRVGVVGRSRRELLVLMLDIVLMTFIIAVPSPFAPEDWPTAAIHQFGGFDYFYVLLAAGTLAYSWRTILAFGWWTGALWALVAGGIWLFGRQVPGLSEGIAQALGDRADLARILDPNSLRLNFRIQEMVVFLLVSLILALTVRRYSRLLLNSARLERERENLSRYFSPNVVEQLSQNDEPLKQTRTHDVAVLFVDIVGFTHYAATHDPQQVIATLRGFHARMEAEVFRHGGTLDKYLGDGMMATFGTPFPSEQDAINALRCVRAMRDSLQVWNAERAAAGEPPILGSFGLHFGPVVLGDIGANRLEFAVLGNTVNVASRIEKLTRPLVCEIALSDQMRQRAEGQSTPGDPALDGLFRQAPQAVRGLDEMVTVWTLSRPEVLH</sequence>
<evidence type="ECO:0000313" key="4">
    <source>
        <dbReference type="Proteomes" id="UP001595973"/>
    </source>
</evidence>
<dbReference type="CDD" id="cd07302">
    <property type="entry name" value="CHD"/>
    <property type="match status" value="1"/>
</dbReference>
<feature type="domain" description="Guanylate cyclase" evidence="2">
    <location>
        <begin position="274"/>
        <end position="405"/>
    </location>
</feature>
<dbReference type="InterPro" id="IPR001054">
    <property type="entry name" value="A/G_cyclase"/>
</dbReference>
<evidence type="ECO:0000259" key="2">
    <source>
        <dbReference type="PROSITE" id="PS50125"/>
    </source>
</evidence>
<dbReference type="SUPFAM" id="SSF55073">
    <property type="entry name" value="Nucleotide cyclase"/>
    <property type="match status" value="1"/>
</dbReference>
<dbReference type="RefSeq" id="WP_380722034.1">
    <property type="nucleotide sequence ID" value="NZ_JBHSGI010000033.1"/>
</dbReference>